<dbReference type="AlphaFoldDB" id="A0A8D4VSU5"/>
<dbReference type="Gene3D" id="3.40.30.10">
    <property type="entry name" value="Glutaredoxin"/>
    <property type="match status" value="1"/>
</dbReference>
<protein>
    <recommendedName>
        <fullName evidence="1">NADH-quinone oxidoreductase subunit E</fullName>
    </recommendedName>
    <alternativeName>
        <fullName evidence="2">NADH dehydrogenase I subunit E</fullName>
    </alternativeName>
    <alternativeName>
        <fullName evidence="3">NDH-1 subunit E</fullName>
    </alternativeName>
</protein>
<evidence type="ECO:0000256" key="3">
    <source>
        <dbReference type="ARBA" id="ARBA00032788"/>
    </source>
</evidence>
<dbReference type="CDD" id="cd02980">
    <property type="entry name" value="TRX_Fd_family"/>
    <property type="match status" value="1"/>
</dbReference>
<evidence type="ECO:0000313" key="4">
    <source>
        <dbReference type="EMBL" id="BBL71710.1"/>
    </source>
</evidence>
<accession>A0A8D4VSU5</accession>
<reference evidence="4" key="1">
    <citation type="submission" date="2019-06" db="EMBL/GenBank/DDBJ databases">
        <title>Complete genome sequence of Methylogaea oryzae strain JCM16910.</title>
        <authorList>
            <person name="Asakawa S."/>
        </authorList>
    </citation>
    <scope>NUCLEOTIDE SEQUENCE</scope>
    <source>
        <strain evidence="4">E10</strain>
    </source>
</reference>
<name>A0A8D4VSU5_9GAMM</name>
<dbReference type="KEGG" id="moz:MoryE10_23160"/>
<evidence type="ECO:0000256" key="2">
    <source>
        <dbReference type="ARBA" id="ARBA00031580"/>
    </source>
</evidence>
<evidence type="ECO:0000256" key="1">
    <source>
        <dbReference type="ARBA" id="ARBA00019898"/>
    </source>
</evidence>
<organism evidence="4 5">
    <name type="scientific">Methylogaea oryzae</name>
    <dbReference type="NCBI Taxonomy" id="1295382"/>
    <lineage>
        <taxon>Bacteria</taxon>
        <taxon>Pseudomonadati</taxon>
        <taxon>Pseudomonadota</taxon>
        <taxon>Gammaproteobacteria</taxon>
        <taxon>Methylococcales</taxon>
        <taxon>Methylococcaceae</taxon>
        <taxon>Methylogaea</taxon>
    </lineage>
</organism>
<dbReference type="EMBL" id="AP019782">
    <property type="protein sequence ID" value="BBL71710.1"/>
    <property type="molecule type" value="Genomic_DNA"/>
</dbReference>
<dbReference type="Proteomes" id="UP000824988">
    <property type="component" value="Chromosome"/>
</dbReference>
<evidence type="ECO:0000313" key="5">
    <source>
        <dbReference type="Proteomes" id="UP000824988"/>
    </source>
</evidence>
<dbReference type="RefSeq" id="WP_054774804.1">
    <property type="nucleotide sequence ID" value="NZ_AP019782.1"/>
</dbReference>
<dbReference type="SUPFAM" id="SSF52833">
    <property type="entry name" value="Thioredoxin-like"/>
    <property type="match status" value="1"/>
</dbReference>
<gene>
    <name evidence="4" type="ORF">MoryE10_23160</name>
</gene>
<keyword evidence="5" id="KW-1185">Reference proteome</keyword>
<proteinExistence type="predicted"/>
<sequence length="92" mass="9572">MGEVFILVCVNERQGAAQPSCAARGGLAVLKALQAKSGRDVKVATCRCLGRCEEGPVVRIGPGGPFHLGVTASDAPSLVDEARRFAQSLPRP</sequence>
<dbReference type="InterPro" id="IPR036249">
    <property type="entry name" value="Thioredoxin-like_sf"/>
</dbReference>
<dbReference type="PROSITE" id="PS01099">
    <property type="entry name" value="COMPLEX1_24K"/>
    <property type="match status" value="1"/>
</dbReference>
<dbReference type="GO" id="GO:0016491">
    <property type="term" value="F:oxidoreductase activity"/>
    <property type="evidence" value="ECO:0007669"/>
    <property type="project" value="InterPro"/>
</dbReference>
<dbReference type="InterPro" id="IPR002023">
    <property type="entry name" value="NuoE-like"/>
</dbReference>